<dbReference type="Pfam" id="PF10474">
    <property type="entry name" value="Syndetin_C"/>
    <property type="match status" value="1"/>
</dbReference>
<feature type="compositionally biased region" description="Low complexity" evidence="4">
    <location>
        <begin position="566"/>
        <end position="579"/>
    </location>
</feature>
<dbReference type="InParanoid" id="T1G4R8"/>
<keyword evidence="2" id="KW-0653">Protein transport</keyword>
<dbReference type="PANTHER" id="PTHR13258">
    <property type="entry name" value="SYNDETIN"/>
    <property type="match status" value="1"/>
</dbReference>
<dbReference type="RefSeq" id="XP_009020862.1">
    <property type="nucleotide sequence ID" value="XM_009022614.1"/>
</dbReference>
<keyword evidence="9" id="KW-1185">Reference proteome</keyword>
<dbReference type="EnsemblMetazoa" id="HelroT82402">
    <property type="protein sequence ID" value="HelroP82402"/>
    <property type="gene ID" value="HelroG82402"/>
</dbReference>
<evidence type="ECO:0000313" key="8">
    <source>
        <dbReference type="EnsemblMetazoa" id="HelroP82402"/>
    </source>
</evidence>
<evidence type="ECO:0000256" key="4">
    <source>
        <dbReference type="SAM" id="MobiDB-lite"/>
    </source>
</evidence>
<sequence>VSRKISELVLENHPSYVSELERVMELQRSLQDAIQTCMTSRRLANICYLLLIAKKNFTTTSLNLLANYKRRQQLLILLKSLHAIKTLQRTDKRLKELLKEENFPGAIQLSLEYQEAASTYGHYKCISELNSKLQDKLEMIDEALDVALSKTCQRFDNSYYSRIQQAYRLLGKTQVASDQLHMHYMSCIHNIAFNKVLGYVELCSGKGDGSFQKKQFTDLCQFIKSEVFMPCLIDLCKALWQVALCYKKTLDWHIKHDNEEPTPGASNHNNVTTTSATTTIQYIRNKLEVGKTRLWGEIQQKVKTYLLAIDLSHFKYDVFIRVLDVTNRLMKVGDEFCSSHSEGLNESMRKQSINYFRTYHQSRLEELRMFMHNEGWEVCPVKCGFNIFMLHEFKFFKISNTSTSNIPTNASFQIVPNLSYYCETGSPFDIQLDEDSNEDSQLLHNNHLQKDGTTSDSDDDVPDELKQQFVHEGTGDLPVPKSPVLPKINPLCPLITNTALTICRLFGRYMQMLYALQSISYDVIVCMTHLFNYYLISVEFTPKNVNDATADNIGSTSSTHQGTPVSTGHGASRSSTSSGRRARIELVHLSSLIRLDSADDLFGLRSRIVATESLIFMSEQFKALKPYLYEALPIEKKGFLEQYFLHTMNIVSDIRRPIYYPVVFDSLKLDVCLDMMVTQVRWDIKEIMSQHSTYVDAMLNEIKKFQLKLSEFSKSFPIPTPVNDCLWEQVSRVCNQTLVEGFSAAKKCTNEGRALMMLDYQQFLIKFEKFTTLRPIPGRDYVEGYIKAFYLPENQLETWIAERKEYTPKQLLSLVTCLGHISKKTKQKLLSSVDDTTNDKIKR</sequence>
<reference evidence="8" key="3">
    <citation type="submission" date="2015-06" db="UniProtKB">
        <authorList>
            <consortium name="EnsemblMetazoa"/>
        </authorList>
    </citation>
    <scope>IDENTIFICATION</scope>
</reference>
<evidence type="ECO:0000259" key="6">
    <source>
        <dbReference type="Pfam" id="PF10475"/>
    </source>
</evidence>
<dbReference type="GO" id="GO:1990745">
    <property type="term" value="C:EARP complex"/>
    <property type="evidence" value="ECO:0000318"/>
    <property type="project" value="GO_Central"/>
</dbReference>
<evidence type="ECO:0000256" key="3">
    <source>
        <dbReference type="ARBA" id="ARBA00023054"/>
    </source>
</evidence>
<evidence type="ECO:0000313" key="9">
    <source>
        <dbReference type="Proteomes" id="UP000015101"/>
    </source>
</evidence>
<evidence type="ECO:0000256" key="2">
    <source>
        <dbReference type="ARBA" id="ARBA00022927"/>
    </source>
</evidence>
<dbReference type="eggNOG" id="KOG2939">
    <property type="taxonomic scope" value="Eukaryota"/>
</dbReference>
<reference evidence="7 9" key="2">
    <citation type="journal article" date="2013" name="Nature">
        <title>Insights into bilaterian evolution from three spiralian genomes.</title>
        <authorList>
            <person name="Simakov O."/>
            <person name="Marletaz F."/>
            <person name="Cho S.J."/>
            <person name="Edsinger-Gonzales E."/>
            <person name="Havlak P."/>
            <person name="Hellsten U."/>
            <person name="Kuo D.H."/>
            <person name="Larsson T."/>
            <person name="Lv J."/>
            <person name="Arendt D."/>
            <person name="Savage R."/>
            <person name="Osoegawa K."/>
            <person name="de Jong P."/>
            <person name="Grimwood J."/>
            <person name="Chapman J.A."/>
            <person name="Shapiro H."/>
            <person name="Aerts A."/>
            <person name="Otillar R.P."/>
            <person name="Terry A.Y."/>
            <person name="Boore J.L."/>
            <person name="Grigoriev I.V."/>
            <person name="Lindberg D.R."/>
            <person name="Seaver E.C."/>
            <person name="Weisblat D.A."/>
            <person name="Putnam N.H."/>
            <person name="Rokhsar D.S."/>
        </authorList>
    </citation>
    <scope>NUCLEOTIDE SEQUENCE</scope>
</reference>
<dbReference type="GO" id="GO:0005829">
    <property type="term" value="C:cytosol"/>
    <property type="evidence" value="ECO:0007669"/>
    <property type="project" value="GOC"/>
</dbReference>
<feature type="compositionally biased region" description="Polar residues" evidence="4">
    <location>
        <begin position="551"/>
        <end position="565"/>
    </location>
</feature>
<name>T1G4R8_HELRO</name>
<dbReference type="GO" id="GO:0042147">
    <property type="term" value="P:retrograde transport, endosome to Golgi"/>
    <property type="evidence" value="ECO:0007669"/>
    <property type="project" value="InterPro"/>
</dbReference>
<dbReference type="GeneID" id="20216066"/>
<dbReference type="EMBL" id="AMQM01005162">
    <property type="status" value="NOT_ANNOTATED_CDS"/>
    <property type="molecule type" value="Genomic_DNA"/>
</dbReference>
<evidence type="ECO:0000313" key="7">
    <source>
        <dbReference type="EMBL" id="ESO01150.1"/>
    </source>
</evidence>
<dbReference type="HOGENOM" id="CLU_009513_1_0_1"/>
<accession>T1G4R8</accession>
<dbReference type="InterPro" id="IPR040047">
    <property type="entry name" value="VPS50"/>
</dbReference>
<dbReference type="OMA" id="MAKVKWD"/>
<dbReference type="InterPro" id="IPR019515">
    <property type="entry name" value="VPS54_N"/>
</dbReference>
<proteinExistence type="predicted"/>
<protein>
    <recommendedName>
        <fullName evidence="10">Syndetin C-terminal domain-containing protein</fullName>
    </recommendedName>
</protein>
<dbReference type="Proteomes" id="UP000015101">
    <property type="component" value="Unassembled WGS sequence"/>
</dbReference>
<dbReference type="OrthoDB" id="10263345at2759"/>
<evidence type="ECO:0000259" key="5">
    <source>
        <dbReference type="Pfam" id="PF10474"/>
    </source>
</evidence>
<dbReference type="GO" id="GO:0000149">
    <property type="term" value="F:SNARE binding"/>
    <property type="evidence" value="ECO:0000318"/>
    <property type="project" value="GO_Central"/>
</dbReference>
<dbReference type="FunCoup" id="T1G4R8">
    <property type="interactions" value="1253"/>
</dbReference>
<dbReference type="GO" id="GO:0015031">
    <property type="term" value="P:protein transport"/>
    <property type="evidence" value="ECO:0007669"/>
    <property type="project" value="UniProtKB-KW"/>
</dbReference>
<organism evidence="8 9">
    <name type="scientific">Helobdella robusta</name>
    <name type="common">Californian leech</name>
    <dbReference type="NCBI Taxonomy" id="6412"/>
    <lineage>
        <taxon>Eukaryota</taxon>
        <taxon>Metazoa</taxon>
        <taxon>Spiralia</taxon>
        <taxon>Lophotrochozoa</taxon>
        <taxon>Annelida</taxon>
        <taxon>Clitellata</taxon>
        <taxon>Hirudinea</taxon>
        <taxon>Rhynchobdellida</taxon>
        <taxon>Glossiphoniidae</taxon>
        <taxon>Helobdella</taxon>
    </lineage>
</organism>
<gene>
    <name evidence="8" type="primary">20216066</name>
    <name evidence="7" type="ORF">HELRODRAFT_82402</name>
</gene>
<evidence type="ECO:0008006" key="10">
    <source>
        <dbReference type="Google" id="ProtNLM"/>
    </source>
</evidence>
<feature type="domain" description="Syndetin C-terminal" evidence="5">
    <location>
        <begin position="601"/>
        <end position="834"/>
    </location>
</feature>
<keyword evidence="1" id="KW-0813">Transport</keyword>
<dbReference type="STRING" id="6412.T1G4R8"/>
<dbReference type="PANTHER" id="PTHR13258:SF0">
    <property type="entry name" value="SYNDETIN"/>
    <property type="match status" value="1"/>
</dbReference>
<dbReference type="EMBL" id="KB096830">
    <property type="protein sequence ID" value="ESO01150.1"/>
    <property type="molecule type" value="Genomic_DNA"/>
</dbReference>
<feature type="domain" description="Vacuolar protein sorting-associated protein 54 N-terminal" evidence="6">
    <location>
        <begin position="1"/>
        <end position="252"/>
    </location>
</feature>
<dbReference type="InterPro" id="IPR019514">
    <property type="entry name" value="Syndetin_C"/>
</dbReference>
<dbReference type="KEGG" id="hro:HELRODRAFT_82402"/>
<evidence type="ECO:0000256" key="1">
    <source>
        <dbReference type="ARBA" id="ARBA00022448"/>
    </source>
</evidence>
<reference evidence="9" key="1">
    <citation type="submission" date="2012-12" db="EMBL/GenBank/DDBJ databases">
        <authorList>
            <person name="Hellsten U."/>
            <person name="Grimwood J."/>
            <person name="Chapman J.A."/>
            <person name="Shapiro H."/>
            <person name="Aerts A."/>
            <person name="Otillar R.P."/>
            <person name="Terry A.Y."/>
            <person name="Boore J.L."/>
            <person name="Simakov O."/>
            <person name="Marletaz F."/>
            <person name="Cho S.-J."/>
            <person name="Edsinger-Gonzales E."/>
            <person name="Havlak P."/>
            <person name="Kuo D.-H."/>
            <person name="Larsson T."/>
            <person name="Lv J."/>
            <person name="Arendt D."/>
            <person name="Savage R."/>
            <person name="Osoegawa K."/>
            <person name="de Jong P."/>
            <person name="Lindberg D.R."/>
            <person name="Seaver E.C."/>
            <person name="Weisblat D.A."/>
            <person name="Putnam N.H."/>
            <person name="Grigoriev I.V."/>
            <person name="Rokhsar D.S."/>
        </authorList>
    </citation>
    <scope>NUCLEOTIDE SEQUENCE</scope>
</reference>
<dbReference type="EMBL" id="AMQM01005163">
    <property type="status" value="NOT_ANNOTATED_CDS"/>
    <property type="molecule type" value="Genomic_DNA"/>
</dbReference>
<dbReference type="CTD" id="20216066"/>
<feature type="region of interest" description="Disordered" evidence="4">
    <location>
        <begin position="551"/>
        <end position="579"/>
    </location>
</feature>
<dbReference type="Pfam" id="PF10475">
    <property type="entry name" value="Vps54_N"/>
    <property type="match status" value="1"/>
</dbReference>
<dbReference type="AlphaFoldDB" id="T1G4R8"/>
<keyword evidence="3" id="KW-0175">Coiled coil</keyword>
<dbReference type="GO" id="GO:0032456">
    <property type="term" value="P:endocytic recycling"/>
    <property type="evidence" value="ECO:0000318"/>
    <property type="project" value="GO_Central"/>
</dbReference>